<accession>C8PK62</accession>
<dbReference type="EMBL" id="ACYG01000028">
    <property type="protein sequence ID" value="EEV16756.1"/>
    <property type="molecule type" value="Genomic_DNA"/>
</dbReference>
<evidence type="ECO:0000313" key="2">
    <source>
        <dbReference type="Proteomes" id="UP000005709"/>
    </source>
</evidence>
<protein>
    <submittedName>
        <fullName evidence="1">Uncharacterized protein</fullName>
    </submittedName>
</protein>
<proteinExistence type="predicted"/>
<name>C8PK62_9BACT</name>
<dbReference type="Proteomes" id="UP000005709">
    <property type="component" value="Unassembled WGS sequence"/>
</dbReference>
<comment type="caution">
    <text evidence="1">The sequence shown here is derived from an EMBL/GenBank/DDBJ whole genome shotgun (WGS) entry which is preliminary data.</text>
</comment>
<sequence length="42" mass="4994">MHLFSFKSKLISVLKLYSFTYKEGLNIRFKFRLHAGLGKVKF</sequence>
<gene>
    <name evidence="1" type="ORF">CAMGR0001_1767</name>
</gene>
<reference evidence="1 2" key="1">
    <citation type="submission" date="2009-07" db="EMBL/GenBank/DDBJ databases">
        <authorList>
            <person name="Madupu R."/>
            <person name="Sebastian Y."/>
            <person name="Durkin A.S."/>
            <person name="Torralba M."/>
            <person name="Methe B."/>
            <person name="Sutton G.G."/>
            <person name="Strausberg R.L."/>
            <person name="Nelson K.E."/>
        </authorList>
    </citation>
    <scope>NUCLEOTIDE SEQUENCE [LARGE SCALE GENOMIC DNA]</scope>
    <source>
        <strain evidence="1 2">RM3268</strain>
    </source>
</reference>
<dbReference type="AlphaFoldDB" id="C8PK62"/>
<evidence type="ECO:0000313" key="1">
    <source>
        <dbReference type="EMBL" id="EEV16756.1"/>
    </source>
</evidence>
<keyword evidence="2" id="KW-1185">Reference proteome</keyword>
<organism evidence="1 2">
    <name type="scientific">Campylobacter gracilis RM3268</name>
    <dbReference type="NCBI Taxonomy" id="553220"/>
    <lineage>
        <taxon>Bacteria</taxon>
        <taxon>Pseudomonadati</taxon>
        <taxon>Campylobacterota</taxon>
        <taxon>Epsilonproteobacteria</taxon>
        <taxon>Campylobacterales</taxon>
        <taxon>Campylobacteraceae</taxon>
        <taxon>Campylobacter</taxon>
    </lineage>
</organism>